<evidence type="ECO:0000259" key="1">
    <source>
        <dbReference type="SMART" id="SM00382"/>
    </source>
</evidence>
<protein>
    <recommendedName>
        <fullName evidence="1">AAA+ ATPase domain-containing protein</fullName>
    </recommendedName>
</protein>
<dbReference type="InterPro" id="IPR003959">
    <property type="entry name" value="ATPase_AAA_core"/>
</dbReference>
<dbReference type="InterPro" id="IPR027417">
    <property type="entry name" value="P-loop_NTPase"/>
</dbReference>
<dbReference type="Proteomes" id="UP000051581">
    <property type="component" value="Unassembled WGS sequence"/>
</dbReference>
<sequence>MLIDFTVTNYSSILSGTTLSAETGERLSRLKQSNTIIENNSSLLKSLIIVGPNGSGKSNLLSGLQLMRGMVLSNPGKVTDALPYNPFLLNETTPQEPTEFSVKFNYSSRTYEYSFAYTNQEIVNESLQIINKTSVSTYFSRDHQKYSVIPDNLKGLADATKQNSLFLYNAQQMNDQYAIDVIKWFQDDLIFVDNTGIPDKLGKLMDNPKVKKEFLNFLHFADFNIIDVKVREVPIPKIPDQFVQLIKSLDATLELPTTSLQLYALHKRYNADGNVIGNQEIPLSRESRGTQKVFMIALSIINAQLNGDGKTLLFDEFDDSLHFELSKALLQIFNSKTNKNQFILTTHELQLLDTNLRTDQIYLMEKDFKGRSELKSIFDFKDSRKNARADVKFLKKYIEGRFGALPEIQVDEMLTALNSVGGEGDVKKV</sequence>
<organism evidence="2 3">
    <name type="scientific">Lentilactobacillus sunkii DSM 19904</name>
    <dbReference type="NCBI Taxonomy" id="1423808"/>
    <lineage>
        <taxon>Bacteria</taxon>
        <taxon>Bacillati</taxon>
        <taxon>Bacillota</taxon>
        <taxon>Bacilli</taxon>
        <taxon>Lactobacillales</taxon>
        <taxon>Lactobacillaceae</taxon>
        <taxon>Lentilactobacillus</taxon>
    </lineage>
</organism>
<name>A0A0R1KZA0_9LACO</name>
<dbReference type="GO" id="GO:0005524">
    <property type="term" value="F:ATP binding"/>
    <property type="evidence" value="ECO:0007669"/>
    <property type="project" value="InterPro"/>
</dbReference>
<proteinExistence type="predicted"/>
<dbReference type="SUPFAM" id="SSF52540">
    <property type="entry name" value="P-loop containing nucleoside triphosphate hydrolases"/>
    <property type="match status" value="1"/>
</dbReference>
<dbReference type="InterPro" id="IPR003593">
    <property type="entry name" value="AAA+_ATPase"/>
</dbReference>
<evidence type="ECO:0000313" key="2">
    <source>
        <dbReference type="EMBL" id="KRK88632.1"/>
    </source>
</evidence>
<dbReference type="PANTHER" id="PTHR40396">
    <property type="entry name" value="ATPASE-LIKE PROTEIN"/>
    <property type="match status" value="1"/>
</dbReference>
<dbReference type="OrthoDB" id="9809324at2"/>
<dbReference type="Gene3D" id="3.40.50.300">
    <property type="entry name" value="P-loop containing nucleotide triphosphate hydrolases"/>
    <property type="match status" value="1"/>
</dbReference>
<dbReference type="EMBL" id="AZEA01000007">
    <property type="protein sequence ID" value="KRK88632.1"/>
    <property type="molecule type" value="Genomic_DNA"/>
</dbReference>
<evidence type="ECO:0000313" key="3">
    <source>
        <dbReference type="Proteomes" id="UP000051581"/>
    </source>
</evidence>
<reference evidence="2 3" key="1">
    <citation type="journal article" date="2015" name="Genome Announc.">
        <title>Expanding the biotechnology potential of lactobacilli through comparative genomics of 213 strains and associated genera.</title>
        <authorList>
            <person name="Sun Z."/>
            <person name="Harris H.M."/>
            <person name="McCann A."/>
            <person name="Guo C."/>
            <person name="Argimon S."/>
            <person name="Zhang W."/>
            <person name="Yang X."/>
            <person name="Jeffery I.B."/>
            <person name="Cooney J.C."/>
            <person name="Kagawa T.F."/>
            <person name="Liu W."/>
            <person name="Song Y."/>
            <person name="Salvetti E."/>
            <person name="Wrobel A."/>
            <person name="Rasinkangas P."/>
            <person name="Parkhill J."/>
            <person name="Rea M.C."/>
            <person name="O'Sullivan O."/>
            <person name="Ritari J."/>
            <person name="Douillard F.P."/>
            <person name="Paul Ross R."/>
            <person name="Yang R."/>
            <person name="Briner A.E."/>
            <person name="Felis G.E."/>
            <person name="de Vos W.M."/>
            <person name="Barrangou R."/>
            <person name="Klaenhammer T.R."/>
            <person name="Caufield P.W."/>
            <person name="Cui Y."/>
            <person name="Zhang H."/>
            <person name="O'Toole P.W."/>
        </authorList>
    </citation>
    <scope>NUCLEOTIDE SEQUENCE [LARGE SCALE GENOMIC DNA]</scope>
    <source>
        <strain evidence="2 3">DSM 19904</strain>
    </source>
</reference>
<gene>
    <name evidence="2" type="ORF">FD17_GL002323</name>
</gene>
<dbReference type="PANTHER" id="PTHR40396:SF1">
    <property type="entry name" value="ATPASE AAA-TYPE CORE DOMAIN-CONTAINING PROTEIN"/>
    <property type="match status" value="1"/>
</dbReference>
<dbReference type="GO" id="GO:0016887">
    <property type="term" value="F:ATP hydrolysis activity"/>
    <property type="evidence" value="ECO:0007669"/>
    <property type="project" value="InterPro"/>
</dbReference>
<dbReference type="PATRIC" id="fig|1423808.3.peg.2364"/>
<feature type="domain" description="AAA+ ATPase" evidence="1">
    <location>
        <begin position="43"/>
        <end position="368"/>
    </location>
</feature>
<accession>A0A0R1KZA0</accession>
<dbReference type="Pfam" id="PF13304">
    <property type="entry name" value="AAA_21"/>
    <property type="match status" value="1"/>
</dbReference>
<dbReference type="RefSeq" id="WP_057824594.1">
    <property type="nucleotide sequence ID" value="NZ_AZEA01000007.1"/>
</dbReference>
<comment type="caution">
    <text evidence="2">The sequence shown here is derived from an EMBL/GenBank/DDBJ whole genome shotgun (WGS) entry which is preliminary data.</text>
</comment>
<dbReference type="AlphaFoldDB" id="A0A0R1KZA0"/>
<keyword evidence="3" id="KW-1185">Reference proteome</keyword>
<dbReference type="SMART" id="SM00382">
    <property type="entry name" value="AAA"/>
    <property type="match status" value="1"/>
</dbReference>